<feature type="transmembrane region" description="Helical" evidence="1">
    <location>
        <begin position="6"/>
        <end position="26"/>
    </location>
</feature>
<evidence type="ECO:0000313" key="3">
    <source>
        <dbReference type="Proteomes" id="UP000568696"/>
    </source>
</evidence>
<dbReference type="EMBL" id="JAAYSN010000338">
    <property type="protein sequence ID" value="NLP40457.1"/>
    <property type="molecule type" value="Genomic_DNA"/>
</dbReference>
<keyword evidence="1" id="KW-0472">Membrane</keyword>
<reference evidence="2 3" key="1">
    <citation type="journal article" date="2020" name="Biotechnol. Biofuels">
        <title>New insights from the biogas microbiome by comprehensive genome-resolved metagenomics of nearly 1600 species originating from multiple anaerobic digesters.</title>
        <authorList>
            <person name="Campanaro S."/>
            <person name="Treu L."/>
            <person name="Rodriguez-R L.M."/>
            <person name="Kovalovszki A."/>
            <person name="Ziels R.M."/>
            <person name="Maus I."/>
            <person name="Zhu X."/>
            <person name="Kougias P.G."/>
            <person name="Basile A."/>
            <person name="Luo G."/>
            <person name="Schluter A."/>
            <person name="Konstantinidis K.T."/>
            <person name="Angelidaki I."/>
        </authorList>
    </citation>
    <scope>NUCLEOTIDE SEQUENCE [LARGE SCALE GENOMIC DNA]</scope>
    <source>
        <strain evidence="2">AS23ysBPME_344</strain>
    </source>
</reference>
<gene>
    <name evidence="2" type="ORF">GX356_12230</name>
</gene>
<keyword evidence="1" id="KW-1133">Transmembrane helix</keyword>
<sequence length="31" mass="3213">SIGYEVALLAAIAGGVLPTLSMARIISRGRR</sequence>
<protein>
    <submittedName>
        <fullName evidence="2">Cation:proton antiporter</fullName>
    </submittedName>
</protein>
<accession>A0A7X8RIG8</accession>
<organism evidence="2 3">
    <name type="scientific">Corynebacterium pollutisoli</name>
    <dbReference type="NCBI Taxonomy" id="1610489"/>
    <lineage>
        <taxon>Bacteria</taxon>
        <taxon>Bacillati</taxon>
        <taxon>Actinomycetota</taxon>
        <taxon>Actinomycetes</taxon>
        <taxon>Mycobacteriales</taxon>
        <taxon>Corynebacteriaceae</taxon>
        <taxon>Corynebacterium</taxon>
    </lineage>
</organism>
<evidence type="ECO:0000313" key="2">
    <source>
        <dbReference type="EMBL" id="NLP40457.1"/>
    </source>
</evidence>
<comment type="caution">
    <text evidence="2">The sequence shown here is derived from an EMBL/GenBank/DDBJ whole genome shotgun (WGS) entry which is preliminary data.</text>
</comment>
<feature type="non-terminal residue" evidence="2">
    <location>
        <position position="1"/>
    </location>
</feature>
<name>A0A7X8RIG8_9CORY</name>
<dbReference type="Proteomes" id="UP000568696">
    <property type="component" value="Unassembled WGS sequence"/>
</dbReference>
<proteinExistence type="predicted"/>
<dbReference type="AlphaFoldDB" id="A0A7X8RIG8"/>
<evidence type="ECO:0000256" key="1">
    <source>
        <dbReference type="SAM" id="Phobius"/>
    </source>
</evidence>
<keyword evidence="1" id="KW-0812">Transmembrane</keyword>